<keyword evidence="2" id="KW-1185">Reference proteome</keyword>
<dbReference type="InterPro" id="IPR007183">
    <property type="entry name" value="UPF0280"/>
</dbReference>
<sequence>MKPNNQNKRKKTPESYTERVYRKLVTRTGLVSTNVRIEETDLHILAERDIAELATDLILQYRAQLENYIVKNPQFCASLDPLSLDKIAPPLIRDMLMAGLQAGVGPMAAVAGTIAEYVGKGLVASGFCEVMVENGGDIFLQRSRDCSIAIFAGESPLSYKVGVKIAPSQMPIGICTSSGTVGHSLSMGKADSVTVLSTSTPLADAAATRLGNEVGRAAGGNGIQKALAIAREIEGIMGVVVICGERMGVMGDVELIQVDLKGGD</sequence>
<gene>
    <name evidence="1" type="ordered locus">UWK_01764</name>
</gene>
<name>M1P9I8_DESSD</name>
<protein>
    <submittedName>
        <fullName evidence="1">Uncharacterized protein</fullName>
    </submittedName>
</protein>
<dbReference type="Gene3D" id="3.10.520.10">
    <property type="entry name" value="ApbE-like domains"/>
    <property type="match status" value="1"/>
</dbReference>
<reference evidence="2" key="1">
    <citation type="journal article" date="2013" name="Stand. Genomic Sci.">
        <title>Complete genome sequence of Desulfocapsa sulfexigens, a marine deltaproteobacterium specialized in disproportionating inorganic sulfur compounds.</title>
        <authorList>
            <person name="Finster K.W."/>
            <person name="Kjeldsen K.U."/>
            <person name="Kube M."/>
            <person name="Reinhardt R."/>
            <person name="Mussmann M."/>
            <person name="Amann R."/>
            <person name="Schreiber L."/>
        </authorList>
    </citation>
    <scope>NUCLEOTIDE SEQUENCE [LARGE SCALE GENOMIC DNA]</scope>
    <source>
        <strain evidence="2">DSM 10523 / SB164P1</strain>
    </source>
</reference>
<dbReference type="AlphaFoldDB" id="M1P9I8"/>
<dbReference type="PATRIC" id="fig|1167006.5.peg.1946"/>
<dbReference type="InterPro" id="IPR003374">
    <property type="entry name" value="ApbE-like_sf"/>
</dbReference>
<dbReference type="eggNOG" id="COG2122">
    <property type="taxonomic scope" value="Bacteria"/>
</dbReference>
<dbReference type="OrthoDB" id="9787842at2"/>
<evidence type="ECO:0000313" key="1">
    <source>
        <dbReference type="EMBL" id="AGF78322.1"/>
    </source>
</evidence>
<proteinExistence type="predicted"/>
<dbReference type="KEGG" id="dsf:UWK_01764"/>
<dbReference type="PIRSF" id="PIRSF006421">
    <property type="entry name" value="UCP006421"/>
    <property type="match status" value="1"/>
</dbReference>
<evidence type="ECO:0000313" key="2">
    <source>
        <dbReference type="Proteomes" id="UP000011721"/>
    </source>
</evidence>
<dbReference type="Proteomes" id="UP000011721">
    <property type="component" value="Chromosome"/>
</dbReference>
<dbReference type="HOGENOM" id="CLU_074757_1_0_7"/>
<dbReference type="SUPFAM" id="SSF143631">
    <property type="entry name" value="ApbE-like"/>
    <property type="match status" value="1"/>
</dbReference>
<dbReference type="STRING" id="1167006.UWK_01764"/>
<dbReference type="EMBL" id="CP003985">
    <property type="protein sequence ID" value="AGF78322.1"/>
    <property type="molecule type" value="Genomic_DNA"/>
</dbReference>
<organism evidence="1 2">
    <name type="scientific">Desulfocapsa sulfexigens (strain DSM 10523 / SB164P1)</name>
    <dbReference type="NCBI Taxonomy" id="1167006"/>
    <lineage>
        <taxon>Bacteria</taxon>
        <taxon>Pseudomonadati</taxon>
        <taxon>Thermodesulfobacteriota</taxon>
        <taxon>Desulfobulbia</taxon>
        <taxon>Desulfobulbales</taxon>
        <taxon>Desulfocapsaceae</taxon>
        <taxon>Desulfocapsa</taxon>
    </lineage>
</organism>
<accession>M1P9I8</accession>
<dbReference type="NCBIfam" id="NF003323">
    <property type="entry name" value="PRK04334.1-3"/>
    <property type="match status" value="1"/>
</dbReference>
<dbReference type="RefSeq" id="WP_015404013.1">
    <property type="nucleotide sequence ID" value="NC_020304.1"/>
</dbReference>